<dbReference type="Pfam" id="PF04051">
    <property type="entry name" value="TRAPP"/>
    <property type="match status" value="1"/>
</dbReference>
<evidence type="ECO:0000256" key="2">
    <source>
        <dbReference type="ARBA" id="ARBA00006218"/>
    </source>
</evidence>
<comment type="subcellular location">
    <subcellularLocation>
        <location evidence="1">Endoplasmic reticulum</location>
    </subcellularLocation>
    <subcellularLocation>
        <location evidence="7">Golgi apparatus</location>
        <location evidence="7">cis-Golgi network</location>
    </subcellularLocation>
</comment>
<evidence type="ECO:0000256" key="5">
    <source>
        <dbReference type="ARBA" id="ARBA00022892"/>
    </source>
</evidence>
<dbReference type="InterPro" id="IPR007194">
    <property type="entry name" value="TRAPP_component"/>
</dbReference>
<dbReference type="GO" id="GO:1990071">
    <property type="term" value="C:TRAPPII protein complex"/>
    <property type="evidence" value="ECO:0007669"/>
    <property type="project" value="TreeGrafter"/>
</dbReference>
<dbReference type="InterPro" id="IPR024096">
    <property type="entry name" value="NO_sig/Golgi_transp_ligand-bd"/>
</dbReference>
<keyword evidence="4 7" id="KW-0256">Endoplasmic reticulum</keyword>
<keyword evidence="10" id="KW-1185">Reference proteome</keyword>
<dbReference type="PANTHER" id="PTHR20902">
    <property type="entry name" value="41-2 PROTEIN ANTIGEN-RELATED"/>
    <property type="match status" value="1"/>
</dbReference>
<dbReference type="InterPro" id="IPR016696">
    <property type="entry name" value="TRAPP-I_su5"/>
</dbReference>
<evidence type="ECO:0000256" key="8">
    <source>
        <dbReference type="SAM" id="MobiDB-lite"/>
    </source>
</evidence>
<evidence type="ECO:0000256" key="3">
    <source>
        <dbReference type="ARBA" id="ARBA00022448"/>
    </source>
</evidence>
<dbReference type="PIRSF" id="PIRSF017479">
    <property type="entry name" value="TRAPP_I_complex_Trs31"/>
    <property type="match status" value="1"/>
</dbReference>
<dbReference type="GO" id="GO:1990070">
    <property type="term" value="C:TRAPPI protein complex"/>
    <property type="evidence" value="ECO:0007669"/>
    <property type="project" value="TreeGrafter"/>
</dbReference>
<dbReference type="Proteomes" id="UP000242287">
    <property type="component" value="Unassembled WGS sequence"/>
</dbReference>
<comment type="similarity">
    <text evidence="2 7">Belongs to the TRAPP small subunits family. BET3 subfamily.</text>
</comment>
<evidence type="ECO:0000256" key="6">
    <source>
        <dbReference type="ARBA" id="ARBA00023034"/>
    </source>
</evidence>
<feature type="compositionally biased region" description="Polar residues" evidence="8">
    <location>
        <begin position="26"/>
        <end position="44"/>
    </location>
</feature>
<keyword evidence="3 7" id="KW-0813">Transport</keyword>
<evidence type="ECO:0000313" key="9">
    <source>
        <dbReference type="EMBL" id="PFH54701.1"/>
    </source>
</evidence>
<feature type="region of interest" description="Disordered" evidence="8">
    <location>
        <begin position="1"/>
        <end position="47"/>
    </location>
</feature>
<dbReference type="STRING" id="703135.A0A2A9P0Q4"/>
<dbReference type="PANTHER" id="PTHR20902:SF0">
    <property type="entry name" value="TRAFFICKING PROTEIN PARTICLE COMPLEX SUBUNIT 5"/>
    <property type="match status" value="1"/>
</dbReference>
<dbReference type="EMBL" id="KZ301969">
    <property type="protein sequence ID" value="PFH54701.1"/>
    <property type="molecule type" value="Genomic_DNA"/>
</dbReference>
<keyword evidence="5 7" id="KW-0931">ER-Golgi transport</keyword>
<evidence type="ECO:0000256" key="4">
    <source>
        <dbReference type="ARBA" id="ARBA00022824"/>
    </source>
</evidence>
<protein>
    <recommendedName>
        <fullName evidence="7">Trafficking protein particle complex subunit</fullName>
    </recommendedName>
</protein>
<gene>
    <name evidence="9" type="ORF">AMATHDRAFT_37980</name>
</gene>
<dbReference type="SUPFAM" id="SSF111126">
    <property type="entry name" value="Ligand-binding domain in the NO signalling and Golgi transport"/>
    <property type="match status" value="1"/>
</dbReference>
<evidence type="ECO:0000256" key="1">
    <source>
        <dbReference type="ARBA" id="ARBA00004240"/>
    </source>
</evidence>
<sequence>MAYPQPHPRLSILSTSSQSSTDHFPPSSTRFSLPTPQSRSNASRPNIYDRNLNKTRIAEVSSAAFAFLFSELVQYTQKRVSGINDLERRLNTLGYRVGVRVLELMVWRAESSSKVPKREIRLLPTLMSIHTQVWKTVFGKPADAIEKSVENADEYMIIDNDPPLERHISVPRDMSQLSCSSFTAGIVEAVLDGLGFPARVTAHNTPTAQHPSRTTILIKLEKSVLDREELLK</sequence>
<dbReference type="GO" id="GO:0005783">
    <property type="term" value="C:endoplasmic reticulum"/>
    <property type="evidence" value="ECO:0007669"/>
    <property type="project" value="UniProtKB-SubCell"/>
</dbReference>
<feature type="compositionally biased region" description="Low complexity" evidence="8">
    <location>
        <begin position="10"/>
        <end position="21"/>
    </location>
</feature>
<dbReference type="AlphaFoldDB" id="A0A2A9P0Q4"/>
<evidence type="ECO:0000256" key="7">
    <source>
        <dbReference type="PIRNR" id="PIRNR017479"/>
    </source>
</evidence>
<dbReference type="CDD" id="cd14943">
    <property type="entry name" value="TRAPPC5_Trs31"/>
    <property type="match status" value="1"/>
</dbReference>
<dbReference type="GO" id="GO:0006888">
    <property type="term" value="P:endoplasmic reticulum to Golgi vesicle-mediated transport"/>
    <property type="evidence" value="ECO:0007669"/>
    <property type="project" value="TreeGrafter"/>
</dbReference>
<comment type="subunit">
    <text evidence="7">Part of the multisubunit TRAPP (transport protein particle) complex.</text>
</comment>
<dbReference type="OrthoDB" id="10254842at2759"/>
<name>A0A2A9P0Q4_9AGAR</name>
<dbReference type="GO" id="GO:1990072">
    <property type="term" value="C:TRAPPIII protein complex"/>
    <property type="evidence" value="ECO:0007669"/>
    <property type="project" value="TreeGrafter"/>
</dbReference>
<accession>A0A2A9P0Q4</accession>
<organism evidence="9 10">
    <name type="scientific">Amanita thiersii Skay4041</name>
    <dbReference type="NCBI Taxonomy" id="703135"/>
    <lineage>
        <taxon>Eukaryota</taxon>
        <taxon>Fungi</taxon>
        <taxon>Dikarya</taxon>
        <taxon>Basidiomycota</taxon>
        <taxon>Agaricomycotina</taxon>
        <taxon>Agaricomycetes</taxon>
        <taxon>Agaricomycetidae</taxon>
        <taxon>Agaricales</taxon>
        <taxon>Pluteineae</taxon>
        <taxon>Amanitaceae</taxon>
        <taxon>Amanita</taxon>
    </lineage>
</organism>
<keyword evidence="6 7" id="KW-0333">Golgi apparatus</keyword>
<evidence type="ECO:0000313" key="10">
    <source>
        <dbReference type="Proteomes" id="UP000242287"/>
    </source>
</evidence>
<dbReference type="FunFam" id="3.30.1380.20:FF:000002">
    <property type="entry name" value="Trafficking protein particle complex subunit"/>
    <property type="match status" value="1"/>
</dbReference>
<dbReference type="Gene3D" id="3.30.1380.20">
    <property type="entry name" value="Trafficking protein particle complex subunit 3"/>
    <property type="match status" value="1"/>
</dbReference>
<proteinExistence type="inferred from homology"/>
<reference evidence="9 10" key="1">
    <citation type="submission" date="2014-02" db="EMBL/GenBank/DDBJ databases">
        <title>Transposable element dynamics among asymbiotic and ectomycorrhizal Amanita fungi.</title>
        <authorList>
            <consortium name="DOE Joint Genome Institute"/>
            <person name="Hess J."/>
            <person name="Skrede I."/>
            <person name="Wolfe B."/>
            <person name="LaButti K."/>
            <person name="Ohm R.A."/>
            <person name="Grigoriev I.V."/>
            <person name="Pringle A."/>
        </authorList>
    </citation>
    <scope>NUCLEOTIDE SEQUENCE [LARGE SCALE GENOMIC DNA]</scope>
    <source>
        <strain evidence="9 10">SKay4041</strain>
    </source>
</reference>